<sequence length="73" mass="7863">MKQTSSYLFALVLLCMANCKGPMPVTFNPDDHTNASGTAGSAKMTNQLPAKNNNVPVKTDSIKLPNDTPRVKQ</sequence>
<organism evidence="3 4">
    <name type="scientific">Niastella populi</name>
    <dbReference type="NCBI Taxonomy" id="550983"/>
    <lineage>
        <taxon>Bacteria</taxon>
        <taxon>Pseudomonadati</taxon>
        <taxon>Bacteroidota</taxon>
        <taxon>Chitinophagia</taxon>
        <taxon>Chitinophagales</taxon>
        <taxon>Chitinophagaceae</taxon>
        <taxon>Niastella</taxon>
    </lineage>
</organism>
<gene>
    <name evidence="3" type="ORF">A4R26_08140</name>
</gene>
<keyword evidence="4" id="KW-1185">Reference proteome</keyword>
<protein>
    <submittedName>
        <fullName evidence="3">Uncharacterized protein</fullName>
    </submittedName>
</protein>
<evidence type="ECO:0000313" key="3">
    <source>
        <dbReference type="EMBL" id="OQP46678.1"/>
    </source>
</evidence>
<dbReference type="EMBL" id="LWBP01000243">
    <property type="protein sequence ID" value="OQP46678.1"/>
    <property type="molecule type" value="Genomic_DNA"/>
</dbReference>
<dbReference type="Proteomes" id="UP000192276">
    <property type="component" value="Unassembled WGS sequence"/>
</dbReference>
<feature type="signal peptide" evidence="2">
    <location>
        <begin position="1"/>
        <end position="17"/>
    </location>
</feature>
<dbReference type="AlphaFoldDB" id="A0A1V9EKK8"/>
<evidence type="ECO:0000256" key="2">
    <source>
        <dbReference type="SAM" id="SignalP"/>
    </source>
</evidence>
<keyword evidence="2" id="KW-0732">Signal</keyword>
<comment type="caution">
    <text evidence="3">The sequence shown here is derived from an EMBL/GenBank/DDBJ whole genome shotgun (WGS) entry which is preliminary data.</text>
</comment>
<evidence type="ECO:0000313" key="4">
    <source>
        <dbReference type="Proteomes" id="UP000192276"/>
    </source>
</evidence>
<name>A0A1V9EKK8_9BACT</name>
<dbReference type="OrthoDB" id="678814at2"/>
<reference evidence="4" key="1">
    <citation type="submission" date="2016-04" db="EMBL/GenBank/DDBJ databases">
        <authorList>
            <person name="Chen L."/>
            <person name="Zhuang W."/>
            <person name="Wang G."/>
        </authorList>
    </citation>
    <scope>NUCLEOTIDE SEQUENCE [LARGE SCALE GENOMIC DNA]</scope>
    <source>
        <strain evidence="4">208</strain>
    </source>
</reference>
<feature type="chain" id="PRO_5012008957" evidence="2">
    <location>
        <begin position="18"/>
        <end position="73"/>
    </location>
</feature>
<feature type="compositionally biased region" description="Polar residues" evidence="1">
    <location>
        <begin position="34"/>
        <end position="56"/>
    </location>
</feature>
<feature type="region of interest" description="Disordered" evidence="1">
    <location>
        <begin position="30"/>
        <end position="73"/>
    </location>
</feature>
<dbReference type="RefSeq" id="WP_081170788.1">
    <property type="nucleotide sequence ID" value="NZ_LWBP01000243.1"/>
</dbReference>
<proteinExistence type="predicted"/>
<evidence type="ECO:0000256" key="1">
    <source>
        <dbReference type="SAM" id="MobiDB-lite"/>
    </source>
</evidence>
<accession>A0A1V9EKK8</accession>